<feature type="compositionally biased region" description="Low complexity" evidence="1">
    <location>
        <begin position="19"/>
        <end position="41"/>
    </location>
</feature>
<comment type="caution">
    <text evidence="2">The sequence shown here is derived from an EMBL/GenBank/DDBJ whole genome shotgun (WGS) entry which is preliminary data.</text>
</comment>
<accession>A0ABP6U0K8</accession>
<evidence type="ECO:0000256" key="1">
    <source>
        <dbReference type="SAM" id="MobiDB-lite"/>
    </source>
</evidence>
<evidence type="ECO:0000313" key="2">
    <source>
        <dbReference type="EMBL" id="GAA3500254.1"/>
    </source>
</evidence>
<protein>
    <submittedName>
        <fullName evidence="2">Uncharacterized protein</fullName>
    </submittedName>
</protein>
<proteinExistence type="predicted"/>
<evidence type="ECO:0000313" key="3">
    <source>
        <dbReference type="Proteomes" id="UP001501455"/>
    </source>
</evidence>
<keyword evidence="3" id="KW-1185">Reference proteome</keyword>
<organism evidence="2 3">
    <name type="scientific">Streptomyces prasinosporus</name>
    <dbReference type="NCBI Taxonomy" id="68256"/>
    <lineage>
        <taxon>Bacteria</taxon>
        <taxon>Bacillati</taxon>
        <taxon>Actinomycetota</taxon>
        <taxon>Actinomycetes</taxon>
        <taxon>Kitasatosporales</taxon>
        <taxon>Streptomycetaceae</taxon>
        <taxon>Streptomyces</taxon>
        <taxon>Streptomyces albogriseolus group</taxon>
    </lineage>
</organism>
<gene>
    <name evidence="2" type="ORF">GCM10019016_073600</name>
</gene>
<sequence>MSHTGVGLGDGRPRPVDGAAASPPTASQPAAPRTAAVTTARTLRERRRRLRVARSNPVASPRVVAVTVPNP</sequence>
<feature type="region of interest" description="Disordered" evidence="1">
    <location>
        <begin position="1"/>
        <end position="71"/>
    </location>
</feature>
<dbReference type="Proteomes" id="UP001501455">
    <property type="component" value="Unassembled WGS sequence"/>
</dbReference>
<reference evidence="3" key="1">
    <citation type="journal article" date="2019" name="Int. J. Syst. Evol. Microbiol.">
        <title>The Global Catalogue of Microorganisms (GCM) 10K type strain sequencing project: providing services to taxonomists for standard genome sequencing and annotation.</title>
        <authorList>
            <consortium name="The Broad Institute Genomics Platform"/>
            <consortium name="The Broad Institute Genome Sequencing Center for Infectious Disease"/>
            <person name="Wu L."/>
            <person name="Ma J."/>
        </authorList>
    </citation>
    <scope>NUCLEOTIDE SEQUENCE [LARGE SCALE GENOMIC DNA]</scope>
    <source>
        <strain evidence="3">JCM 4816</strain>
    </source>
</reference>
<name>A0ABP6U0K8_9ACTN</name>
<feature type="compositionally biased region" description="Gly residues" evidence="1">
    <location>
        <begin position="1"/>
        <end position="10"/>
    </location>
</feature>
<dbReference type="EMBL" id="BAAAXF010000053">
    <property type="protein sequence ID" value="GAA3500254.1"/>
    <property type="molecule type" value="Genomic_DNA"/>
</dbReference>